<name>A0A7Y9LS30_9MICC</name>
<comment type="subcellular location">
    <subcellularLocation>
        <location evidence="1">Cell membrane</location>
        <topology evidence="1">Multi-pass membrane protein</topology>
    </subcellularLocation>
</comment>
<sequence>MTIDDRSIDAGKDTVAAKESVWSPQYLMTTIGMFSIVVLTAFESLAVTTIMPLVSAELSGDALYGLVFAMTFATGVIGMVAAGSWSDRRGPRTPLFAALGIFALGLLMAGLASSMLMLVAARAVQGIGSGAISVVIYVLLARIYPARLLPKIFAAFSVAWAVPSVVGPFIAGLIADHLHWRWVFFGVLILLPLALMMMLPGIRANSGQMGPGNAETPWRKRLLWALLVAIATLLLGMAAQFSGIAALLLVIAGLAGVMIAVRPLLPPGTLRSRRGLPSIILLRALLSAAFFSAEVYIVLGLVNHYELSPTLAGLALTVGGISWTAASVTQSRLTEQLSHARAVRVGAASLCFSLFVITGAVLMSLPAPMLIAAWIFAGAGMGFGLARLSTMGLSQASQSNQGEISSAMSMADSIGSAAALAIVGVIFGALSALLPASELEHSRWPVTGALVFSLLMAILALLVCFRTTSRATMIATRGE</sequence>
<feature type="transmembrane region" description="Helical" evidence="5">
    <location>
        <begin position="62"/>
        <end position="83"/>
    </location>
</feature>
<evidence type="ECO:0000256" key="5">
    <source>
        <dbReference type="SAM" id="Phobius"/>
    </source>
</evidence>
<dbReference type="PRINTS" id="PR01036">
    <property type="entry name" value="TCRTETB"/>
</dbReference>
<dbReference type="Gene3D" id="1.20.1250.20">
    <property type="entry name" value="MFS general substrate transporter like domains"/>
    <property type="match status" value="2"/>
</dbReference>
<dbReference type="SUPFAM" id="SSF103473">
    <property type="entry name" value="MFS general substrate transporter"/>
    <property type="match status" value="1"/>
</dbReference>
<dbReference type="AlphaFoldDB" id="A0A7Y9LS30"/>
<keyword evidence="8" id="KW-1185">Reference proteome</keyword>
<dbReference type="InterPro" id="IPR020846">
    <property type="entry name" value="MFS_dom"/>
</dbReference>
<feature type="transmembrane region" description="Helical" evidence="5">
    <location>
        <begin position="26"/>
        <end position="50"/>
    </location>
</feature>
<dbReference type="PANTHER" id="PTHR23501:SF154">
    <property type="entry name" value="MULTIDRUG-EFFLUX TRANSPORTER RV1634-RELATED"/>
    <property type="match status" value="1"/>
</dbReference>
<accession>A0A7Y9LS30</accession>
<protein>
    <submittedName>
        <fullName evidence="7">MFS family permease</fullName>
    </submittedName>
</protein>
<evidence type="ECO:0000313" key="8">
    <source>
        <dbReference type="Proteomes" id="UP000521748"/>
    </source>
</evidence>
<dbReference type="Proteomes" id="UP000521748">
    <property type="component" value="Unassembled WGS sequence"/>
</dbReference>
<dbReference type="Pfam" id="PF07690">
    <property type="entry name" value="MFS_1"/>
    <property type="match status" value="1"/>
</dbReference>
<evidence type="ECO:0000256" key="4">
    <source>
        <dbReference type="ARBA" id="ARBA00023136"/>
    </source>
</evidence>
<keyword evidence="3 5" id="KW-1133">Transmembrane helix</keyword>
<evidence type="ECO:0000259" key="6">
    <source>
        <dbReference type="PROSITE" id="PS50850"/>
    </source>
</evidence>
<evidence type="ECO:0000256" key="3">
    <source>
        <dbReference type="ARBA" id="ARBA00022989"/>
    </source>
</evidence>
<comment type="caution">
    <text evidence="7">The sequence shown here is derived from an EMBL/GenBank/DDBJ whole genome shotgun (WGS) entry which is preliminary data.</text>
</comment>
<proteinExistence type="predicted"/>
<organism evidence="7 8">
    <name type="scientific">Psychromicrobium silvestre</name>
    <dbReference type="NCBI Taxonomy" id="1645614"/>
    <lineage>
        <taxon>Bacteria</taxon>
        <taxon>Bacillati</taxon>
        <taxon>Actinomycetota</taxon>
        <taxon>Actinomycetes</taxon>
        <taxon>Micrococcales</taxon>
        <taxon>Micrococcaceae</taxon>
        <taxon>Psychromicrobium</taxon>
    </lineage>
</organism>
<feature type="transmembrane region" description="Helical" evidence="5">
    <location>
        <begin position="342"/>
        <end position="365"/>
    </location>
</feature>
<feature type="transmembrane region" description="Helical" evidence="5">
    <location>
        <begin position="95"/>
        <end position="117"/>
    </location>
</feature>
<dbReference type="RefSeq" id="WP_246279423.1">
    <property type="nucleotide sequence ID" value="NZ_JACBYQ010000001.1"/>
</dbReference>
<feature type="transmembrane region" description="Helical" evidence="5">
    <location>
        <begin position="414"/>
        <end position="434"/>
    </location>
</feature>
<keyword evidence="2 5" id="KW-0812">Transmembrane</keyword>
<dbReference type="PROSITE" id="PS50850">
    <property type="entry name" value="MFS"/>
    <property type="match status" value="1"/>
</dbReference>
<evidence type="ECO:0000256" key="2">
    <source>
        <dbReference type="ARBA" id="ARBA00022692"/>
    </source>
</evidence>
<feature type="transmembrane region" description="Helical" evidence="5">
    <location>
        <begin position="123"/>
        <end position="140"/>
    </location>
</feature>
<reference evidence="7 8" key="1">
    <citation type="submission" date="2020-07" db="EMBL/GenBank/DDBJ databases">
        <title>Sequencing the genomes of 1000 actinobacteria strains.</title>
        <authorList>
            <person name="Klenk H.-P."/>
        </authorList>
    </citation>
    <scope>NUCLEOTIDE SEQUENCE [LARGE SCALE GENOMIC DNA]</scope>
    <source>
        <strain evidence="7 8">DSM 102047</strain>
    </source>
</reference>
<gene>
    <name evidence="7" type="ORF">FHU41_000766</name>
</gene>
<feature type="transmembrane region" description="Helical" evidence="5">
    <location>
        <begin position="245"/>
        <end position="265"/>
    </location>
</feature>
<dbReference type="EMBL" id="JACBYQ010000001">
    <property type="protein sequence ID" value="NYE94545.1"/>
    <property type="molecule type" value="Genomic_DNA"/>
</dbReference>
<evidence type="ECO:0000313" key="7">
    <source>
        <dbReference type="EMBL" id="NYE94545.1"/>
    </source>
</evidence>
<evidence type="ECO:0000256" key="1">
    <source>
        <dbReference type="ARBA" id="ARBA00004651"/>
    </source>
</evidence>
<feature type="domain" description="Major facilitator superfamily (MFS) profile" evidence="6">
    <location>
        <begin position="29"/>
        <end position="472"/>
    </location>
</feature>
<dbReference type="InterPro" id="IPR036259">
    <property type="entry name" value="MFS_trans_sf"/>
</dbReference>
<feature type="transmembrane region" description="Helical" evidence="5">
    <location>
        <begin position="180"/>
        <end position="202"/>
    </location>
</feature>
<feature type="transmembrane region" description="Helical" evidence="5">
    <location>
        <begin position="371"/>
        <end position="393"/>
    </location>
</feature>
<feature type="transmembrane region" description="Helical" evidence="5">
    <location>
        <begin position="152"/>
        <end position="174"/>
    </location>
</feature>
<dbReference type="GO" id="GO:0005886">
    <property type="term" value="C:plasma membrane"/>
    <property type="evidence" value="ECO:0007669"/>
    <property type="project" value="UniProtKB-SubCell"/>
</dbReference>
<keyword evidence="4 5" id="KW-0472">Membrane</keyword>
<feature type="transmembrane region" description="Helical" evidence="5">
    <location>
        <begin position="277"/>
        <end position="299"/>
    </location>
</feature>
<feature type="transmembrane region" description="Helical" evidence="5">
    <location>
        <begin position="222"/>
        <end position="239"/>
    </location>
</feature>
<dbReference type="InterPro" id="IPR011701">
    <property type="entry name" value="MFS"/>
</dbReference>
<feature type="transmembrane region" description="Helical" evidence="5">
    <location>
        <begin position="446"/>
        <end position="465"/>
    </location>
</feature>
<dbReference type="PANTHER" id="PTHR23501">
    <property type="entry name" value="MAJOR FACILITATOR SUPERFAMILY"/>
    <property type="match status" value="1"/>
</dbReference>
<feature type="transmembrane region" description="Helical" evidence="5">
    <location>
        <begin position="311"/>
        <end position="330"/>
    </location>
</feature>
<dbReference type="GO" id="GO:0022857">
    <property type="term" value="F:transmembrane transporter activity"/>
    <property type="evidence" value="ECO:0007669"/>
    <property type="project" value="InterPro"/>
</dbReference>